<comment type="caution">
    <text evidence="1">The sequence shown here is derived from an EMBL/GenBank/DDBJ whole genome shotgun (WGS) entry which is preliminary data.</text>
</comment>
<accession>A0A9X0QFU5</accession>
<keyword evidence="2" id="KW-1185">Reference proteome</keyword>
<evidence type="ECO:0008006" key="3">
    <source>
        <dbReference type="Google" id="ProtNLM"/>
    </source>
</evidence>
<dbReference type="AlphaFoldDB" id="A0A9X0QFU5"/>
<dbReference type="Proteomes" id="UP000535182">
    <property type="component" value="Unassembled WGS sequence"/>
</dbReference>
<name>A0A9X0QFU5_9BACT</name>
<dbReference type="EMBL" id="JACHEB010000006">
    <property type="protein sequence ID" value="MBB5329473.1"/>
    <property type="molecule type" value="Genomic_DNA"/>
</dbReference>
<evidence type="ECO:0000313" key="2">
    <source>
        <dbReference type="Proteomes" id="UP000535182"/>
    </source>
</evidence>
<gene>
    <name evidence="1" type="ORF">HDF14_003091</name>
</gene>
<evidence type="ECO:0000313" key="1">
    <source>
        <dbReference type="EMBL" id="MBB5329473.1"/>
    </source>
</evidence>
<reference evidence="1 2" key="1">
    <citation type="submission" date="2020-08" db="EMBL/GenBank/DDBJ databases">
        <title>Genomic Encyclopedia of Type Strains, Phase IV (KMG-V): Genome sequencing to study the core and pangenomes of soil and plant-associated prokaryotes.</title>
        <authorList>
            <person name="Whitman W."/>
        </authorList>
    </citation>
    <scope>NUCLEOTIDE SEQUENCE [LARGE SCALE GENOMIC DNA]</scope>
    <source>
        <strain evidence="1 2">X5P2</strain>
    </source>
</reference>
<organism evidence="1 2">
    <name type="scientific">Tunturiibacter gelidiferens</name>
    <dbReference type="NCBI Taxonomy" id="3069689"/>
    <lineage>
        <taxon>Bacteria</taxon>
        <taxon>Pseudomonadati</taxon>
        <taxon>Acidobacteriota</taxon>
        <taxon>Terriglobia</taxon>
        <taxon>Terriglobales</taxon>
        <taxon>Acidobacteriaceae</taxon>
        <taxon>Tunturiibacter</taxon>
    </lineage>
</organism>
<protein>
    <recommendedName>
        <fullName evidence="3">TonB-dependent receptor</fullName>
    </recommendedName>
</protein>
<sequence length="445" mass="48655">MPNSTLPQSTDIHAKALAINLEASFYGTFAEIGAGQEVARWFLSVGAASGTVAQAISAYDKTVSDDIYGAGTRYVSKERLLAMLDHEYEILLTRLGKDRGAHTRFFVFADTVATRNYQGTNEQHGWLGFRFQAEPGGEPNQILLHINLGDSTAQLQQQAIGTLGVNLIYASYHQRSSPEAFLAGLFDDLSIERLEIDALELSGPVFAGADSRLWCLNLLRAGMSRALVFDSEAKVVEPATPLRKRPLIVQRTLHGHPGPSAPEVIEAARQKLLAEGIPSDREPLGVFEVNAQNLDGPAASDNAELLALIEQLAPLGTVVVSNYPEGYQAVNYFRRYTAAPIRVVLWISMFLHLMEETVFQASPGAVLEGFGRLLSTDVTIYVAPMQKEVLVDALGGFPEGLLRESADRDLMTLDDFLPKPPLDHLFRYLRAAGHIVPLEDTQAKA</sequence>
<dbReference type="RefSeq" id="WP_183977957.1">
    <property type="nucleotide sequence ID" value="NZ_JACHEB010000006.1"/>
</dbReference>
<proteinExistence type="predicted"/>